<evidence type="ECO:0000313" key="3">
    <source>
        <dbReference type="EMBL" id="ORZ16400.1"/>
    </source>
</evidence>
<gene>
    <name evidence="3" type="ORF">BCR42DRAFT_35164</name>
</gene>
<dbReference type="Proteomes" id="UP000193560">
    <property type="component" value="Unassembled WGS sequence"/>
</dbReference>
<name>A0A1X2IH71_9FUNG</name>
<organism evidence="3 4">
    <name type="scientific">Absidia repens</name>
    <dbReference type="NCBI Taxonomy" id="90262"/>
    <lineage>
        <taxon>Eukaryota</taxon>
        <taxon>Fungi</taxon>
        <taxon>Fungi incertae sedis</taxon>
        <taxon>Mucoromycota</taxon>
        <taxon>Mucoromycotina</taxon>
        <taxon>Mucoromycetes</taxon>
        <taxon>Mucorales</taxon>
        <taxon>Cunninghamellaceae</taxon>
        <taxon>Absidia</taxon>
    </lineage>
</organism>
<dbReference type="InterPro" id="IPR003010">
    <property type="entry name" value="C-N_Hydrolase"/>
</dbReference>
<dbReference type="Gene3D" id="3.60.110.10">
    <property type="entry name" value="Carbon-nitrogen hydrolase"/>
    <property type="match status" value="1"/>
</dbReference>
<reference evidence="3 4" key="1">
    <citation type="submission" date="2016-07" db="EMBL/GenBank/DDBJ databases">
        <title>Pervasive Adenine N6-methylation of Active Genes in Fungi.</title>
        <authorList>
            <consortium name="DOE Joint Genome Institute"/>
            <person name="Mondo S.J."/>
            <person name="Dannebaum R.O."/>
            <person name="Kuo R.C."/>
            <person name="Labutti K."/>
            <person name="Haridas S."/>
            <person name="Kuo A."/>
            <person name="Salamov A."/>
            <person name="Ahrendt S.R."/>
            <person name="Lipzen A."/>
            <person name="Sullivan W."/>
            <person name="Andreopoulos W.B."/>
            <person name="Clum A."/>
            <person name="Lindquist E."/>
            <person name="Daum C."/>
            <person name="Ramamoorthy G.K."/>
            <person name="Gryganskyi A."/>
            <person name="Culley D."/>
            <person name="Magnuson J.K."/>
            <person name="James T.Y."/>
            <person name="O'Malley M.A."/>
            <person name="Stajich J.E."/>
            <person name="Spatafora J.W."/>
            <person name="Visel A."/>
            <person name="Grigoriev I.V."/>
        </authorList>
    </citation>
    <scope>NUCLEOTIDE SEQUENCE [LARGE SCALE GENOMIC DNA]</scope>
    <source>
        <strain evidence="3 4">NRRL 1336</strain>
    </source>
</reference>
<dbReference type="InterPro" id="IPR050345">
    <property type="entry name" value="Aliph_Amidase/BUP"/>
</dbReference>
<protein>
    <submittedName>
        <fullName evidence="3">Carbon-nitrogen hydrolase</fullName>
    </submittedName>
</protein>
<dbReference type="PANTHER" id="PTHR43674">
    <property type="entry name" value="NITRILASE C965.09-RELATED"/>
    <property type="match status" value="1"/>
</dbReference>
<comment type="caution">
    <text evidence="3">The sequence shown here is derived from an EMBL/GenBank/DDBJ whole genome shotgun (WGS) entry which is preliminary data.</text>
</comment>
<evidence type="ECO:0000313" key="4">
    <source>
        <dbReference type="Proteomes" id="UP000193560"/>
    </source>
</evidence>
<dbReference type="Pfam" id="PF00795">
    <property type="entry name" value="CN_hydrolase"/>
    <property type="match status" value="1"/>
</dbReference>
<proteinExistence type="predicted"/>
<dbReference type="STRING" id="90262.A0A1X2IH71"/>
<dbReference type="PANTHER" id="PTHR43674:SF16">
    <property type="entry name" value="CARBON-NITROGEN FAMILY, PUTATIVE (AFU_ORTHOLOGUE AFUA_5G02350)-RELATED"/>
    <property type="match status" value="1"/>
</dbReference>
<evidence type="ECO:0000259" key="2">
    <source>
        <dbReference type="PROSITE" id="PS50263"/>
    </source>
</evidence>
<dbReference type="PROSITE" id="PS50263">
    <property type="entry name" value="CN_HYDROLASE"/>
    <property type="match status" value="1"/>
</dbReference>
<feature type="domain" description="CN hydrolase" evidence="2">
    <location>
        <begin position="1"/>
        <end position="263"/>
    </location>
</feature>
<keyword evidence="1 3" id="KW-0378">Hydrolase</keyword>
<dbReference type="AlphaFoldDB" id="A0A1X2IH71"/>
<dbReference type="InterPro" id="IPR036526">
    <property type="entry name" value="C-N_Hydrolase_sf"/>
</dbReference>
<accession>A0A1X2IH71</accession>
<dbReference type="CDD" id="cd07197">
    <property type="entry name" value="nitrilase"/>
    <property type="match status" value="1"/>
</dbReference>
<evidence type="ECO:0000256" key="1">
    <source>
        <dbReference type="ARBA" id="ARBA00022801"/>
    </source>
</evidence>
<dbReference type="GO" id="GO:0016811">
    <property type="term" value="F:hydrolase activity, acting on carbon-nitrogen (but not peptide) bonds, in linear amides"/>
    <property type="evidence" value="ECO:0007669"/>
    <property type="project" value="TreeGrafter"/>
</dbReference>
<dbReference type="EMBL" id="MCGE01000011">
    <property type="protein sequence ID" value="ORZ16400.1"/>
    <property type="molecule type" value="Genomic_DNA"/>
</dbReference>
<dbReference type="SUPFAM" id="SSF56317">
    <property type="entry name" value="Carbon-nitrogen hydrolase"/>
    <property type="match status" value="1"/>
</dbReference>
<dbReference type="OrthoDB" id="412018at2759"/>
<keyword evidence="4" id="KW-1185">Reference proteome</keyword>
<sequence>MRIAAVQFYTDFSNTDNNWKRAETYLERAAKEKVDLVVFPEYFLCGAKTIFTKPLERFSSLATKYGLDIVTGTYAEKDTKDGKIYNCCSYVDKDGKVLMTYRKVHLWHPERIKFTPGSGFGTVTNRFGIKLGLCVCWDIAFNDCFTEMALNQGADLIVAPAFWTLEDAGKVGLGYDPNSERKLIDAMCTARAFENQITMVFVNGAASPRSHQEETANPGGGGPVPPGVYGVLAGHTQITVPFKGVIARCDHYYEDMLIQDIDIGALAQDAESVYKIRKDWAIKGKSKM</sequence>